<dbReference type="Proteomes" id="UP001281614">
    <property type="component" value="Unassembled WGS sequence"/>
</dbReference>
<dbReference type="Gene3D" id="4.10.240.10">
    <property type="entry name" value="Zn(2)-C6 fungal-type DNA-binding domain"/>
    <property type="match status" value="1"/>
</dbReference>
<proteinExistence type="predicted"/>
<dbReference type="GO" id="GO:0000981">
    <property type="term" value="F:DNA-binding transcription factor activity, RNA polymerase II-specific"/>
    <property type="evidence" value="ECO:0007669"/>
    <property type="project" value="InterPro"/>
</dbReference>
<evidence type="ECO:0000256" key="2">
    <source>
        <dbReference type="ARBA" id="ARBA00022723"/>
    </source>
</evidence>
<keyword evidence="4" id="KW-0238">DNA-binding</keyword>
<dbReference type="PANTHER" id="PTHR46910:SF37">
    <property type="entry name" value="ZN(II)2CYS6 TRANSCRIPTION FACTOR (EUROFUNG)"/>
    <property type="match status" value="1"/>
</dbReference>
<keyword evidence="5" id="KW-0804">Transcription</keyword>
<feature type="region of interest" description="Disordered" evidence="7">
    <location>
        <begin position="684"/>
        <end position="714"/>
    </location>
</feature>
<evidence type="ECO:0000259" key="8">
    <source>
        <dbReference type="PROSITE" id="PS50048"/>
    </source>
</evidence>
<name>A0AAD9Y788_COLKA</name>
<dbReference type="InterPro" id="IPR007219">
    <property type="entry name" value="XnlR_reg_dom"/>
</dbReference>
<keyword evidence="2" id="KW-0479">Metal-binding</keyword>
<accession>A0AAD9Y788</accession>
<dbReference type="SMART" id="SM00066">
    <property type="entry name" value="GAL4"/>
    <property type="match status" value="1"/>
</dbReference>
<dbReference type="AlphaFoldDB" id="A0AAD9Y788"/>
<dbReference type="Pfam" id="PF04082">
    <property type="entry name" value="Fungal_trans"/>
    <property type="match status" value="1"/>
</dbReference>
<dbReference type="GO" id="GO:0003677">
    <property type="term" value="F:DNA binding"/>
    <property type="evidence" value="ECO:0007669"/>
    <property type="project" value="UniProtKB-KW"/>
</dbReference>
<dbReference type="EMBL" id="VYYT01000356">
    <property type="protein sequence ID" value="KAK2740014.1"/>
    <property type="molecule type" value="Genomic_DNA"/>
</dbReference>
<keyword evidence="10" id="KW-1185">Reference proteome</keyword>
<dbReference type="GO" id="GO:0005634">
    <property type="term" value="C:nucleus"/>
    <property type="evidence" value="ECO:0007669"/>
    <property type="project" value="UniProtKB-SubCell"/>
</dbReference>
<dbReference type="InterPro" id="IPR001138">
    <property type="entry name" value="Zn2Cys6_DnaBD"/>
</dbReference>
<protein>
    <submittedName>
        <fullName evidence="9">Fungal specific transcription factor domain-containing protein</fullName>
    </submittedName>
</protein>
<evidence type="ECO:0000256" key="7">
    <source>
        <dbReference type="SAM" id="MobiDB-lite"/>
    </source>
</evidence>
<evidence type="ECO:0000256" key="3">
    <source>
        <dbReference type="ARBA" id="ARBA00023015"/>
    </source>
</evidence>
<dbReference type="GO" id="GO:0008270">
    <property type="term" value="F:zinc ion binding"/>
    <property type="evidence" value="ECO:0007669"/>
    <property type="project" value="InterPro"/>
</dbReference>
<evidence type="ECO:0000256" key="1">
    <source>
        <dbReference type="ARBA" id="ARBA00004123"/>
    </source>
</evidence>
<dbReference type="Pfam" id="PF00172">
    <property type="entry name" value="Zn_clus"/>
    <property type="match status" value="1"/>
</dbReference>
<evidence type="ECO:0000256" key="5">
    <source>
        <dbReference type="ARBA" id="ARBA00023163"/>
    </source>
</evidence>
<dbReference type="GO" id="GO:0006351">
    <property type="term" value="P:DNA-templated transcription"/>
    <property type="evidence" value="ECO:0007669"/>
    <property type="project" value="InterPro"/>
</dbReference>
<evidence type="ECO:0000313" key="9">
    <source>
        <dbReference type="EMBL" id="KAK2740014.1"/>
    </source>
</evidence>
<dbReference type="InterPro" id="IPR036864">
    <property type="entry name" value="Zn2-C6_fun-type_DNA-bd_sf"/>
</dbReference>
<organism evidence="9 10">
    <name type="scientific">Colletotrichum kahawae</name>
    <name type="common">Coffee berry disease fungus</name>
    <dbReference type="NCBI Taxonomy" id="34407"/>
    <lineage>
        <taxon>Eukaryota</taxon>
        <taxon>Fungi</taxon>
        <taxon>Dikarya</taxon>
        <taxon>Ascomycota</taxon>
        <taxon>Pezizomycotina</taxon>
        <taxon>Sordariomycetes</taxon>
        <taxon>Hypocreomycetidae</taxon>
        <taxon>Glomerellales</taxon>
        <taxon>Glomerellaceae</taxon>
        <taxon>Colletotrichum</taxon>
        <taxon>Colletotrichum gloeosporioides species complex</taxon>
    </lineage>
</organism>
<keyword evidence="6" id="KW-0539">Nucleus</keyword>
<sequence>MEKTSLNQSTGSAARFACHYCRQKKFRCSKELPKCSACKPWPSPCAYSRDKDRTLSMTKDQPILQPKVSGTAESSISMGGLEQRLQNIEQSILNLTKSVEQVLAAVRVKESTGTVPSALCESATKIPKVAQVTPNVNEEQVPNLFVGPHNSFSFLKETPAHIDAVNKSPATLAHHNAYSELRYLSSSLTTATISPDTAAMKGFHVPPKSVGYQLIGQFLEHAPLGEPFFRSPSDDLLRQIIFDPVNVKQQAWVVYINYMMLAMVSANESGESVESRQFRRNMRLALNDSTIFLEPNLANVQALALLALHGEDYASPNLSWMLVGHARRQAEALGLHASTEQDYESRQRGLCIFWLLFVVDKSCSLAFGRSSFLPMSLYRDVPLPDFDFMLKFQPHNASSFRKSRGSPLISTFGAHLLTSGMEVAKITEYVLDLLTPGKSLAPKERVSRDLEEWYRKTIEVLTETIDAERPWAEETQLREMSLGISSMKFQYLHIVIILHKGDPTCASIRLESAREALSLLPSMVSNWASVYNGVVWHLLYYPFIPFFVVFEHIVHGSSFQATSTVDHDLSLLSTAVSYFSMMRGQLRLLATVCARLKHAAAVFLQLAQVHVSQRANAHTSNANMNGTTDGLLGISPTNLLSYSGHEDVAASLQKAQDDVGTAANLDLGNFLDWLPAEVLPSWSTGRTTGDQHHSACNIAPGSTAAEGEQGPRGRKRTFDATFDWFSWDAYFADADSRQYLH</sequence>
<keyword evidence="3" id="KW-0805">Transcription regulation</keyword>
<comment type="subcellular location">
    <subcellularLocation>
        <location evidence="1">Nucleus</location>
    </subcellularLocation>
</comment>
<evidence type="ECO:0000256" key="4">
    <source>
        <dbReference type="ARBA" id="ARBA00023125"/>
    </source>
</evidence>
<evidence type="ECO:0000256" key="6">
    <source>
        <dbReference type="ARBA" id="ARBA00023242"/>
    </source>
</evidence>
<dbReference type="PROSITE" id="PS50048">
    <property type="entry name" value="ZN2_CY6_FUNGAL_2"/>
    <property type="match status" value="1"/>
</dbReference>
<dbReference type="CDD" id="cd12148">
    <property type="entry name" value="fungal_TF_MHR"/>
    <property type="match status" value="1"/>
</dbReference>
<dbReference type="SMART" id="SM00906">
    <property type="entry name" value="Fungal_trans"/>
    <property type="match status" value="1"/>
</dbReference>
<dbReference type="PANTHER" id="PTHR46910">
    <property type="entry name" value="TRANSCRIPTION FACTOR PDR1"/>
    <property type="match status" value="1"/>
</dbReference>
<feature type="domain" description="Zn(2)-C6 fungal-type" evidence="8">
    <location>
        <begin position="17"/>
        <end position="47"/>
    </location>
</feature>
<evidence type="ECO:0000313" key="10">
    <source>
        <dbReference type="Proteomes" id="UP001281614"/>
    </source>
</evidence>
<gene>
    <name evidence="9" type="ORF">CKAH01_07183</name>
</gene>
<dbReference type="CDD" id="cd00067">
    <property type="entry name" value="GAL4"/>
    <property type="match status" value="1"/>
</dbReference>
<comment type="caution">
    <text evidence="9">The sequence shown here is derived from an EMBL/GenBank/DDBJ whole genome shotgun (WGS) entry which is preliminary data.</text>
</comment>
<reference evidence="9" key="1">
    <citation type="submission" date="2023-02" db="EMBL/GenBank/DDBJ databases">
        <title>Colletotrichum kahawae CIFC_Que2 genome sequencing and assembly.</title>
        <authorList>
            <person name="Baroncelli R."/>
        </authorList>
    </citation>
    <scope>NUCLEOTIDE SEQUENCE</scope>
    <source>
        <strain evidence="9">CIFC_Que2</strain>
    </source>
</reference>
<dbReference type="SUPFAM" id="SSF57701">
    <property type="entry name" value="Zn2/Cys6 DNA-binding domain"/>
    <property type="match status" value="1"/>
</dbReference>
<dbReference type="InterPro" id="IPR050987">
    <property type="entry name" value="AtrR-like"/>
</dbReference>